<dbReference type="OrthoDB" id="4485682at2759"/>
<dbReference type="InterPro" id="IPR021842">
    <property type="entry name" value="DUF3435"/>
</dbReference>
<keyword evidence="2" id="KW-1185">Reference proteome</keyword>
<dbReference type="AlphaFoldDB" id="A0A9P7YVC4"/>
<evidence type="ECO:0000313" key="1">
    <source>
        <dbReference type="EMBL" id="KAG9240426.1"/>
    </source>
</evidence>
<name>A0A9P7YVC4_9HELO</name>
<evidence type="ECO:0000313" key="2">
    <source>
        <dbReference type="Proteomes" id="UP000887226"/>
    </source>
</evidence>
<dbReference type="Proteomes" id="UP000887226">
    <property type="component" value="Unassembled WGS sequence"/>
</dbReference>
<dbReference type="Pfam" id="PF11917">
    <property type="entry name" value="DUF3435"/>
    <property type="match status" value="1"/>
</dbReference>
<organism evidence="1 2">
    <name type="scientific">Calycina marina</name>
    <dbReference type="NCBI Taxonomy" id="1763456"/>
    <lineage>
        <taxon>Eukaryota</taxon>
        <taxon>Fungi</taxon>
        <taxon>Dikarya</taxon>
        <taxon>Ascomycota</taxon>
        <taxon>Pezizomycotina</taxon>
        <taxon>Leotiomycetes</taxon>
        <taxon>Helotiales</taxon>
        <taxon>Pezizellaceae</taxon>
        <taxon>Calycina</taxon>
    </lineage>
</organism>
<comment type="caution">
    <text evidence="1">The sequence shown here is derived from an EMBL/GenBank/DDBJ whole genome shotgun (WGS) entry which is preliminary data.</text>
</comment>
<gene>
    <name evidence="1" type="ORF">BJ878DRAFT_292496</name>
</gene>
<dbReference type="PANTHER" id="PTHR37535">
    <property type="entry name" value="FLUG DOMAIN PROTEIN"/>
    <property type="match status" value="1"/>
</dbReference>
<dbReference type="PANTHER" id="PTHR37535:SF4">
    <property type="entry name" value="FLUG DOMAIN-CONTAINING PROTEIN"/>
    <property type="match status" value="1"/>
</dbReference>
<protein>
    <submittedName>
        <fullName evidence="1">Uncharacterized protein</fullName>
    </submittedName>
</protein>
<proteinExistence type="predicted"/>
<accession>A0A9P7YVC4</accession>
<reference evidence="1" key="1">
    <citation type="journal article" date="2021" name="IMA Fungus">
        <title>Genomic characterization of three marine fungi, including Emericellopsis atlantica sp. nov. with signatures of a generalist lifestyle and marine biomass degradation.</title>
        <authorList>
            <person name="Hagestad O.C."/>
            <person name="Hou L."/>
            <person name="Andersen J.H."/>
            <person name="Hansen E.H."/>
            <person name="Altermark B."/>
            <person name="Li C."/>
            <person name="Kuhnert E."/>
            <person name="Cox R.J."/>
            <person name="Crous P.W."/>
            <person name="Spatafora J.W."/>
            <person name="Lail K."/>
            <person name="Amirebrahimi M."/>
            <person name="Lipzen A."/>
            <person name="Pangilinan J."/>
            <person name="Andreopoulos W."/>
            <person name="Hayes R.D."/>
            <person name="Ng V."/>
            <person name="Grigoriev I.V."/>
            <person name="Jackson S.A."/>
            <person name="Sutton T.D.S."/>
            <person name="Dobson A.D.W."/>
            <person name="Rama T."/>
        </authorList>
    </citation>
    <scope>NUCLEOTIDE SEQUENCE</scope>
    <source>
        <strain evidence="1">TRa3180A</strain>
    </source>
</reference>
<dbReference type="EMBL" id="MU254451">
    <property type="protein sequence ID" value="KAG9240426.1"/>
    <property type="molecule type" value="Genomic_DNA"/>
</dbReference>
<sequence length="130" mass="15445">MLALALADDAFKNKFTSLKDIYSLVVPPDTDRIRLQWDEEWAKQPVFRDVEHTANGVRISKTKVLLYTKHRHHLVRLGRTCGFEKRLEFYDLRRASGKRLDEEVTPEERRLIMGNRGDVYERYYMPAFID</sequence>